<dbReference type="NCBIfam" id="TIGR01460">
    <property type="entry name" value="HAD-SF-IIA"/>
    <property type="match status" value="1"/>
</dbReference>
<dbReference type="InterPro" id="IPR006353">
    <property type="entry name" value="HAD-SF_hydro_IIA_CECR5"/>
</dbReference>
<dbReference type="InterPro" id="IPR023214">
    <property type="entry name" value="HAD_sf"/>
</dbReference>
<dbReference type="SUPFAM" id="SSF56784">
    <property type="entry name" value="HAD-like"/>
    <property type="match status" value="1"/>
</dbReference>
<protein>
    <submittedName>
        <fullName evidence="1">DEBR0S3_14114g1_1</fullName>
    </submittedName>
</protein>
<dbReference type="Pfam" id="PF13344">
    <property type="entry name" value="Hydrolase_6"/>
    <property type="match status" value="1"/>
</dbReference>
<dbReference type="InterPro" id="IPR006357">
    <property type="entry name" value="HAD-SF_hydro_IIA"/>
</dbReference>
<dbReference type="STRING" id="5007.A0A3F2Y258"/>
<dbReference type="GO" id="GO:0005739">
    <property type="term" value="C:mitochondrion"/>
    <property type="evidence" value="ECO:0007669"/>
    <property type="project" value="TreeGrafter"/>
</dbReference>
<reference evidence="1 2" key="1">
    <citation type="submission" date="2019-07" db="EMBL/GenBank/DDBJ databases">
        <authorList>
            <person name="Friedrich A."/>
            <person name="Schacherer J."/>
        </authorList>
    </citation>
    <scope>NUCLEOTIDE SEQUENCE [LARGE SCALE GENOMIC DNA]</scope>
</reference>
<evidence type="ECO:0000313" key="1">
    <source>
        <dbReference type="EMBL" id="VUG18541.1"/>
    </source>
</evidence>
<dbReference type="Proteomes" id="UP000478008">
    <property type="component" value="Unassembled WGS sequence"/>
</dbReference>
<dbReference type="NCBIfam" id="TIGR01456">
    <property type="entry name" value="CECR5"/>
    <property type="match status" value="1"/>
</dbReference>
<keyword evidence="2" id="KW-1185">Reference proteome</keyword>
<name>A0A3F2Y258_DEKBR</name>
<dbReference type="InterPro" id="IPR050324">
    <property type="entry name" value="CDP-alcohol_PTase-I"/>
</dbReference>
<dbReference type="GO" id="GO:0046474">
    <property type="term" value="P:glycerophospholipid biosynthetic process"/>
    <property type="evidence" value="ECO:0007669"/>
    <property type="project" value="TreeGrafter"/>
</dbReference>
<gene>
    <name evidence="1" type="ORF">DEBR0S3_14114G</name>
</gene>
<sequence length="406" mass="45439">MLGVRSGLINGLRPALRHNFVHQAVLVNSYRFYTTEKPKAPKQVKKEDIGFAFDIDGVLIRGKHPIKEATEALSFLSANKIPFVLLTNGGGVLEADRVAYLNKLLHLEKHPINQNQIIQSHTPLRTLITKHHRVLVVGGPADKSRAVAKHYGFQEVLRPVDIIRANPSICPYHRYTKKEIQEWSIPPNVAKVSVDDSSCNEPIDSIMVFNDPRELFSDIQIIIDLLNSEFGQLGTKRITGKSKPSIPIIFSNDDLYWANDFKLPRLGQGAVRTAIEALYAKTNDGVKLQSTVLGKPFRVSYDYAHHILIDWRHKLQTGDVNTDACLPELNDPPINSPFKNIYMVGDNPRSDIKGGNDYGWNTILVRTGVYRDGDFVVDPSLPKPNFGIADNVQEAVEQALKANDIL</sequence>
<dbReference type="PANTHER" id="PTHR14269">
    <property type="entry name" value="CDP-DIACYLGLYCEROL--GLYCEROL-3-PHOSPHATE 3-PHOSPHATIDYLTRANSFERASE-RELATED"/>
    <property type="match status" value="1"/>
</dbReference>
<dbReference type="AlphaFoldDB" id="A0A3F2Y258"/>
<dbReference type="OMA" id="WPFHDLT"/>
<dbReference type="PANTHER" id="PTHR14269:SF57">
    <property type="entry name" value="SUPERFAMILY HYDROLASE, PUTATIVE (AFU_ORTHOLOGUE AFUA_2G02580)-RELATED"/>
    <property type="match status" value="1"/>
</dbReference>
<dbReference type="EMBL" id="CABFWN010000003">
    <property type="protein sequence ID" value="VUG18541.1"/>
    <property type="molecule type" value="Genomic_DNA"/>
</dbReference>
<dbReference type="InterPro" id="IPR036412">
    <property type="entry name" value="HAD-like_sf"/>
</dbReference>
<organism evidence="1 2">
    <name type="scientific">Dekkera bruxellensis</name>
    <name type="common">Brettanomyces custersii</name>
    <dbReference type="NCBI Taxonomy" id="5007"/>
    <lineage>
        <taxon>Eukaryota</taxon>
        <taxon>Fungi</taxon>
        <taxon>Dikarya</taxon>
        <taxon>Ascomycota</taxon>
        <taxon>Saccharomycotina</taxon>
        <taxon>Pichiomycetes</taxon>
        <taxon>Pichiales</taxon>
        <taxon>Pichiaceae</taxon>
        <taxon>Brettanomyces</taxon>
    </lineage>
</organism>
<dbReference type="Gene3D" id="3.40.50.1000">
    <property type="entry name" value="HAD superfamily/HAD-like"/>
    <property type="match status" value="2"/>
</dbReference>
<proteinExistence type="predicted"/>
<dbReference type="Pfam" id="PF13242">
    <property type="entry name" value="Hydrolase_like"/>
    <property type="match status" value="1"/>
</dbReference>
<accession>A0A3F2Y258</accession>
<evidence type="ECO:0000313" key="2">
    <source>
        <dbReference type="Proteomes" id="UP000478008"/>
    </source>
</evidence>